<keyword evidence="3" id="KW-1185">Reference proteome</keyword>
<dbReference type="Proteomes" id="UP000037660">
    <property type="component" value="Unassembled WGS sequence"/>
</dbReference>
<evidence type="ECO:0000313" key="2">
    <source>
        <dbReference type="EMBL" id="GAP35212.1"/>
    </source>
</evidence>
<dbReference type="RefSeq" id="WP_054019283.1">
    <property type="nucleotide sequence ID" value="NZ_BBYR01000017.1"/>
</dbReference>
<accession>A0A0K8NXT7</accession>
<dbReference type="EMBL" id="BBYR01000017">
    <property type="protein sequence ID" value="GAP35212.1"/>
    <property type="molecule type" value="Genomic_DNA"/>
</dbReference>
<sequence>MTDEEIGRQLREAEARGEFRGLAGRPLPVDEGWDATPAELRLPFKVLKNAGWVPPELAWFRERAQLQAELAAADAAQRAVLERRLADLQQKIALRLEGLRVHRTL</sequence>
<name>A0A0K8NXT7_PISS1</name>
<dbReference type="InterPro" id="IPR018961">
    <property type="entry name" value="DnaJ_homolog_subfam-C_membr-28"/>
</dbReference>
<organism evidence="2 3">
    <name type="scientific">Piscinibacter sakaiensis</name>
    <name type="common">Ideonella sakaiensis</name>
    <dbReference type="NCBI Taxonomy" id="1547922"/>
    <lineage>
        <taxon>Bacteria</taxon>
        <taxon>Pseudomonadati</taxon>
        <taxon>Pseudomonadota</taxon>
        <taxon>Betaproteobacteria</taxon>
        <taxon>Burkholderiales</taxon>
        <taxon>Sphaerotilaceae</taxon>
        <taxon>Piscinibacter</taxon>
    </lineage>
</organism>
<dbReference type="STRING" id="1547922.ISF6_0803"/>
<protein>
    <submittedName>
        <fullName evidence="2">Transcriptional regulators</fullName>
    </submittedName>
</protein>
<evidence type="ECO:0000313" key="3">
    <source>
        <dbReference type="Proteomes" id="UP000037660"/>
    </source>
</evidence>
<evidence type="ECO:0000259" key="1">
    <source>
        <dbReference type="Pfam" id="PF09350"/>
    </source>
</evidence>
<gene>
    <name evidence="2" type="ORF">ISF6_0803</name>
</gene>
<dbReference type="OrthoDB" id="9798476at2"/>
<reference evidence="2 3" key="2">
    <citation type="journal article" date="2016" name="Science">
        <title>A bacterium that degrades and assimilates poly(ethylene terephthalate).</title>
        <authorList>
            <person name="Yoshida S."/>
            <person name="Hiraga K."/>
            <person name="Takehana T."/>
            <person name="Taniguchi I."/>
            <person name="Yamaji H."/>
            <person name="Maeda Y."/>
            <person name="Toyohara K."/>
            <person name="Miyamoto K."/>
            <person name="Kimura Y."/>
            <person name="Oda K."/>
        </authorList>
    </citation>
    <scope>NUCLEOTIDE SEQUENCE [LARGE SCALE GENOMIC DNA]</scope>
    <source>
        <strain evidence="3">NBRC 110686 / TISTR 2288 / 201-F6</strain>
    </source>
</reference>
<dbReference type="Pfam" id="PF09350">
    <property type="entry name" value="DJC28_CD"/>
    <property type="match status" value="1"/>
</dbReference>
<proteinExistence type="predicted"/>
<reference evidence="3" key="1">
    <citation type="submission" date="2015-07" db="EMBL/GenBank/DDBJ databases">
        <title>Discovery of a poly(ethylene terephthalate assimilation.</title>
        <authorList>
            <person name="Yoshida S."/>
            <person name="Hiraga K."/>
            <person name="Takehana T."/>
            <person name="Taniguchi I."/>
            <person name="Yamaji H."/>
            <person name="Maeda Y."/>
            <person name="Toyohara K."/>
            <person name="Miyamoto K."/>
            <person name="Kimura Y."/>
            <person name="Oda K."/>
        </authorList>
    </citation>
    <scope>NUCLEOTIDE SEQUENCE [LARGE SCALE GENOMIC DNA]</scope>
    <source>
        <strain evidence="3">NBRC 110686 / TISTR 2288 / 201-F6</strain>
    </source>
</reference>
<feature type="domain" description="DnaJ homologue subfamily C member 28 conserved" evidence="1">
    <location>
        <begin position="7"/>
        <end position="70"/>
    </location>
</feature>
<dbReference type="AlphaFoldDB" id="A0A0K8NXT7"/>
<comment type="caution">
    <text evidence="2">The sequence shown here is derived from an EMBL/GenBank/DDBJ whole genome shotgun (WGS) entry which is preliminary data.</text>
</comment>